<dbReference type="Pfam" id="PF12730">
    <property type="entry name" value="ABC2_membrane_4"/>
    <property type="match status" value="1"/>
</dbReference>
<sequence>MSRQLKAEFYKMFHSMNIVISFLVIVAIVGLSFAFGDMSFFAGGDGMVTYIGFQAKGYMNQSSPEFNEILRSTFAYTCFFWIIVLFITALFFTKEYSTGTIKLAVATGINKWSIYISKVATILCVTFGLYFIYITIFGLIEILQTGIDIRSYYVSDVIRIFILNYLVLAAFICFIVFICVLTRNVGIVVGLSCLYIFAGISIYIMVWDRMETLVKVVRMFIYCNPMYYWMNYCCNRAVSYIELLGYLIVSVAILIFGGYLLEKREIK</sequence>
<name>A0A6L8XRV8_9FIRM</name>
<keyword evidence="1" id="KW-0472">Membrane</keyword>
<gene>
    <name evidence="2" type="ORF">GT712_06175</name>
</gene>
<evidence type="ECO:0000256" key="1">
    <source>
        <dbReference type="SAM" id="Phobius"/>
    </source>
</evidence>
<keyword evidence="1" id="KW-1133">Transmembrane helix</keyword>
<feature type="transmembrane region" description="Helical" evidence="1">
    <location>
        <begin position="12"/>
        <end position="35"/>
    </location>
</feature>
<evidence type="ECO:0000313" key="2">
    <source>
        <dbReference type="EMBL" id="MZS88679.1"/>
    </source>
</evidence>
<feature type="transmembrane region" description="Helical" evidence="1">
    <location>
        <begin position="237"/>
        <end position="261"/>
    </location>
</feature>
<protein>
    <submittedName>
        <fullName evidence="2">ABC transporter permease subunit</fullName>
    </submittedName>
</protein>
<dbReference type="EMBL" id="WWVF01000009">
    <property type="protein sequence ID" value="MZS88679.1"/>
    <property type="molecule type" value="Genomic_DNA"/>
</dbReference>
<feature type="transmembrane region" description="Helical" evidence="1">
    <location>
        <begin position="74"/>
        <end position="93"/>
    </location>
</feature>
<accession>A0A6L8XRV8</accession>
<reference evidence="2 3" key="1">
    <citation type="journal article" date="2019" name="Nat. Med.">
        <title>A library of human gut bacterial isolates paired with longitudinal multiomics data enables mechanistic microbiome research.</title>
        <authorList>
            <person name="Poyet M."/>
            <person name="Groussin M."/>
            <person name="Gibbons S.M."/>
            <person name="Avila-Pacheco J."/>
            <person name="Jiang X."/>
            <person name="Kearney S.M."/>
            <person name="Perrotta A.R."/>
            <person name="Berdy B."/>
            <person name="Zhao S."/>
            <person name="Lieberman T.D."/>
            <person name="Swanson P.K."/>
            <person name="Smith M."/>
            <person name="Roesemann S."/>
            <person name="Alexander J.E."/>
            <person name="Rich S.A."/>
            <person name="Livny J."/>
            <person name="Vlamakis H."/>
            <person name="Clish C."/>
            <person name="Bullock K."/>
            <person name="Deik A."/>
            <person name="Scott J."/>
            <person name="Pierce K.A."/>
            <person name="Xavier R.J."/>
            <person name="Alm E.J."/>
        </authorList>
    </citation>
    <scope>NUCLEOTIDE SEQUENCE [LARGE SCALE GENOMIC DNA]</scope>
    <source>
        <strain evidence="2 3">BIOML-A12</strain>
    </source>
</reference>
<organism evidence="2 3">
    <name type="scientific">Blautia wexlerae</name>
    <dbReference type="NCBI Taxonomy" id="418240"/>
    <lineage>
        <taxon>Bacteria</taxon>
        <taxon>Bacillati</taxon>
        <taxon>Bacillota</taxon>
        <taxon>Clostridia</taxon>
        <taxon>Lachnospirales</taxon>
        <taxon>Lachnospiraceae</taxon>
        <taxon>Blautia</taxon>
    </lineage>
</organism>
<dbReference type="PANTHER" id="PTHR37305">
    <property type="entry name" value="INTEGRAL MEMBRANE PROTEIN-RELATED"/>
    <property type="match status" value="1"/>
</dbReference>
<dbReference type="Proteomes" id="UP000477156">
    <property type="component" value="Unassembled WGS sequence"/>
</dbReference>
<comment type="caution">
    <text evidence="2">The sequence shown here is derived from an EMBL/GenBank/DDBJ whole genome shotgun (WGS) entry which is preliminary data.</text>
</comment>
<feature type="transmembrane region" description="Helical" evidence="1">
    <location>
        <begin position="187"/>
        <end position="206"/>
    </location>
</feature>
<feature type="transmembrane region" description="Helical" evidence="1">
    <location>
        <begin position="160"/>
        <end position="180"/>
    </location>
</feature>
<dbReference type="PANTHER" id="PTHR37305:SF1">
    <property type="entry name" value="MEMBRANE PROTEIN"/>
    <property type="match status" value="1"/>
</dbReference>
<dbReference type="AlphaFoldDB" id="A0A6L8XRV8"/>
<proteinExistence type="predicted"/>
<evidence type="ECO:0000313" key="3">
    <source>
        <dbReference type="Proteomes" id="UP000477156"/>
    </source>
</evidence>
<keyword evidence="1" id="KW-0812">Transmembrane</keyword>
<dbReference type="RefSeq" id="WP_161276096.1">
    <property type="nucleotide sequence ID" value="NZ_JABMHZ010000060.1"/>
</dbReference>
<feature type="transmembrane region" description="Helical" evidence="1">
    <location>
        <begin position="114"/>
        <end position="140"/>
    </location>
</feature>